<evidence type="ECO:0000313" key="5">
    <source>
        <dbReference type="Proteomes" id="UP000492821"/>
    </source>
</evidence>
<dbReference type="PROSITE" id="PS50003">
    <property type="entry name" value="PH_DOMAIN"/>
    <property type="match status" value="1"/>
</dbReference>
<reference evidence="5" key="1">
    <citation type="journal article" date="2013" name="Genetics">
        <title>The draft genome and transcriptome of Panagrellus redivivus are shaped by the harsh demands of a free-living lifestyle.</title>
        <authorList>
            <person name="Srinivasan J."/>
            <person name="Dillman A.R."/>
            <person name="Macchietto M.G."/>
            <person name="Heikkinen L."/>
            <person name="Lakso M."/>
            <person name="Fracchia K.M."/>
            <person name="Antoshechkin I."/>
            <person name="Mortazavi A."/>
            <person name="Wong G."/>
            <person name="Sternberg P.W."/>
        </authorList>
    </citation>
    <scope>NUCLEOTIDE SEQUENCE [LARGE SCALE GENOMIC DNA]</scope>
    <source>
        <strain evidence="5">MT8872</strain>
    </source>
</reference>
<dbReference type="PANTHER" id="PTHR14309">
    <property type="entry name" value="EXPRESSED PROTEIN"/>
    <property type="match status" value="1"/>
</dbReference>
<dbReference type="WBParaSite" id="Pan_g16082.t1">
    <property type="protein sequence ID" value="Pan_g16082.t1"/>
    <property type="gene ID" value="Pan_g16082"/>
</dbReference>
<feature type="compositionally biased region" description="Pro residues" evidence="3">
    <location>
        <begin position="123"/>
        <end position="141"/>
    </location>
</feature>
<dbReference type="GO" id="GO:0045595">
    <property type="term" value="P:regulation of cell differentiation"/>
    <property type="evidence" value="ECO:0007669"/>
    <property type="project" value="TreeGrafter"/>
</dbReference>
<dbReference type="SMART" id="SM00233">
    <property type="entry name" value="PH"/>
    <property type="match status" value="1"/>
</dbReference>
<organism evidence="5 6">
    <name type="scientific">Panagrellus redivivus</name>
    <name type="common">Microworm</name>
    <dbReference type="NCBI Taxonomy" id="6233"/>
    <lineage>
        <taxon>Eukaryota</taxon>
        <taxon>Metazoa</taxon>
        <taxon>Ecdysozoa</taxon>
        <taxon>Nematoda</taxon>
        <taxon>Chromadorea</taxon>
        <taxon>Rhabditida</taxon>
        <taxon>Tylenchina</taxon>
        <taxon>Panagrolaimomorpha</taxon>
        <taxon>Panagrolaimoidea</taxon>
        <taxon>Panagrolaimidae</taxon>
        <taxon>Panagrellus</taxon>
    </lineage>
</organism>
<protein>
    <submittedName>
        <fullName evidence="6">PH domain-containing protein</fullName>
    </submittedName>
</protein>
<dbReference type="Gene3D" id="2.30.29.30">
    <property type="entry name" value="Pleckstrin-homology domain (PH domain)/Phosphotyrosine-binding domain (PTB)"/>
    <property type="match status" value="1"/>
</dbReference>
<dbReference type="Proteomes" id="UP000492821">
    <property type="component" value="Unassembled WGS sequence"/>
</dbReference>
<keyword evidence="2" id="KW-0472">Membrane</keyword>
<proteinExistence type="predicted"/>
<evidence type="ECO:0000256" key="2">
    <source>
        <dbReference type="ARBA" id="ARBA00023136"/>
    </source>
</evidence>
<dbReference type="SUPFAM" id="SSF50729">
    <property type="entry name" value="PH domain-like"/>
    <property type="match status" value="1"/>
</dbReference>
<keyword evidence="5" id="KW-1185">Reference proteome</keyword>
<dbReference type="GO" id="GO:0016020">
    <property type="term" value="C:membrane"/>
    <property type="evidence" value="ECO:0007669"/>
    <property type="project" value="UniProtKB-SubCell"/>
</dbReference>
<dbReference type="AlphaFoldDB" id="A0A7E4V494"/>
<accession>A0A7E4V494</accession>
<dbReference type="Pfam" id="PF00169">
    <property type="entry name" value="PH"/>
    <property type="match status" value="1"/>
</dbReference>
<dbReference type="PANTHER" id="PTHR14309:SF12">
    <property type="entry name" value="PH DOMAIN-CONTAINING PROTEIN"/>
    <property type="match status" value="1"/>
</dbReference>
<dbReference type="InterPro" id="IPR001849">
    <property type="entry name" value="PH_domain"/>
</dbReference>
<evidence type="ECO:0000313" key="6">
    <source>
        <dbReference type="WBParaSite" id="Pan_g16082.t1"/>
    </source>
</evidence>
<evidence type="ECO:0000259" key="4">
    <source>
        <dbReference type="PROSITE" id="PS50003"/>
    </source>
</evidence>
<sequence length="259" mass="28510">MSVLNVKDGYVKKYKPTLMGGKWKDRYLRLSSDSSLCWFDHSRDSYPSGRIILKDVIPYICVGQMVNTIPVARPPLPWGTTIDNVVAIGTGVQGMDVHWFLFANDYDLESWFKQILATLPKPTVPAPPNPNASYPEPPPPYTETVQSNPVPLPRGAGVGYHNRPVPPPVPQRTVAAPAPVQHIILTSNNQNRDILGLGSLMGSLAAAGMGAFYLAKKQIRPPGGLNTLRPNGFGSALMPRPNRRYGCHCAHRRNRMCSF</sequence>
<dbReference type="InterPro" id="IPR039680">
    <property type="entry name" value="PLEKHB1/2"/>
</dbReference>
<reference evidence="6" key="2">
    <citation type="submission" date="2020-10" db="UniProtKB">
        <authorList>
            <consortium name="WormBaseParasite"/>
        </authorList>
    </citation>
    <scope>IDENTIFICATION</scope>
</reference>
<comment type="subcellular location">
    <subcellularLocation>
        <location evidence="1">Membrane</location>
    </subcellularLocation>
</comment>
<feature type="domain" description="PH" evidence="4">
    <location>
        <begin position="4"/>
        <end position="120"/>
    </location>
</feature>
<name>A0A7E4V494_PANRE</name>
<dbReference type="InterPro" id="IPR011993">
    <property type="entry name" value="PH-like_dom_sf"/>
</dbReference>
<feature type="region of interest" description="Disordered" evidence="3">
    <location>
        <begin position="123"/>
        <end position="146"/>
    </location>
</feature>
<evidence type="ECO:0000256" key="1">
    <source>
        <dbReference type="ARBA" id="ARBA00004370"/>
    </source>
</evidence>
<evidence type="ECO:0000256" key="3">
    <source>
        <dbReference type="SAM" id="MobiDB-lite"/>
    </source>
</evidence>